<dbReference type="Pfam" id="PF00174">
    <property type="entry name" value="Oxidored_molyb"/>
    <property type="match status" value="1"/>
</dbReference>
<feature type="domain" description="Oxidoreductase molybdopterin-binding" evidence="2">
    <location>
        <begin position="213"/>
        <end position="358"/>
    </location>
</feature>
<organism evidence="3 4">
    <name type="scientific">Alicyclobacillus sendaiensis PA2</name>
    <dbReference type="NCBI Taxonomy" id="3029425"/>
    <lineage>
        <taxon>Bacteria</taxon>
        <taxon>Bacillati</taxon>
        <taxon>Bacillota</taxon>
        <taxon>Bacilli</taxon>
        <taxon>Bacillales</taxon>
        <taxon>Alicyclobacillaceae</taxon>
        <taxon>Alicyclobacillus</taxon>
    </lineage>
</organism>
<dbReference type="SUPFAM" id="SSF81342">
    <property type="entry name" value="Transmembrane di-heme cytochromes"/>
    <property type="match status" value="1"/>
</dbReference>
<evidence type="ECO:0000313" key="4">
    <source>
        <dbReference type="Proteomes" id="UP001529245"/>
    </source>
</evidence>
<dbReference type="InterPro" id="IPR036374">
    <property type="entry name" value="OxRdtase_Mopterin-bd_sf"/>
</dbReference>
<feature type="transmembrane region" description="Helical" evidence="1">
    <location>
        <begin position="52"/>
        <end position="73"/>
    </location>
</feature>
<accession>A0ABT6Y1I1</accession>
<dbReference type="RefSeq" id="WP_283204598.1">
    <property type="nucleotide sequence ID" value="NZ_JASGCB010000038.1"/>
</dbReference>
<keyword evidence="4" id="KW-1185">Reference proteome</keyword>
<dbReference type="Proteomes" id="UP001529245">
    <property type="component" value="Unassembled WGS sequence"/>
</dbReference>
<dbReference type="InterPro" id="IPR000572">
    <property type="entry name" value="OxRdtase_Mopterin-bd_dom"/>
</dbReference>
<name>A0ABT6Y1I1_ALISE</name>
<keyword evidence="1" id="KW-1133">Transmembrane helix</keyword>
<sequence>MQRQPARGRWPRPLRYLHHYTIVSFVLLVASGVSLYLPAIHRFMIPYIPLVYRLHILLGLIFAMSLLVPLVRVLPKGRRLSKWDWVVPVLFGTPIVITGLLLWWVSVFPASVRSRAFAWHGWLTACLGTWILVHAFLKLSGIRPKSRRLYPRVDWERRRFLRTMATGALGALVVTTFDPAAWFRALQRGGRPQAQTPAGVQVFPAYYTVVDGYPAIDAATYRLQVDGDVARPVALTYEELRRLPAIHETQNFQCVTGWSVPNVRWTGVHLSQLVQLVKPGSNVRYVHFYSGDGVYTECLRLSEALDPTVLLAYEMDGSPLLREQGFPLRLVVPKMYGYKSIKWVVRVSFAADPITGYWEHFGYPAEAYFGAR</sequence>
<gene>
    <name evidence="3" type="ORF">QID03_13640</name>
</gene>
<feature type="transmembrane region" description="Helical" evidence="1">
    <location>
        <begin position="85"/>
        <end position="105"/>
    </location>
</feature>
<feature type="transmembrane region" description="Helical" evidence="1">
    <location>
        <begin position="20"/>
        <end position="40"/>
    </location>
</feature>
<evidence type="ECO:0000256" key="1">
    <source>
        <dbReference type="SAM" id="Phobius"/>
    </source>
</evidence>
<dbReference type="SUPFAM" id="SSF56524">
    <property type="entry name" value="Oxidoreductase molybdopterin-binding domain"/>
    <property type="match status" value="1"/>
</dbReference>
<dbReference type="Gene3D" id="3.90.420.10">
    <property type="entry name" value="Oxidoreductase, molybdopterin-binding domain"/>
    <property type="match status" value="1"/>
</dbReference>
<protein>
    <submittedName>
        <fullName evidence="3">Molybdopterin-dependent oxidoreductase</fullName>
    </submittedName>
</protein>
<evidence type="ECO:0000313" key="3">
    <source>
        <dbReference type="EMBL" id="MDI9261201.1"/>
    </source>
</evidence>
<keyword evidence="1" id="KW-0472">Membrane</keyword>
<dbReference type="InterPro" id="IPR016174">
    <property type="entry name" value="Di-haem_cyt_TM"/>
</dbReference>
<dbReference type="CDD" id="cd00321">
    <property type="entry name" value="SO_family_Moco"/>
    <property type="match status" value="1"/>
</dbReference>
<evidence type="ECO:0000259" key="2">
    <source>
        <dbReference type="Pfam" id="PF00174"/>
    </source>
</evidence>
<comment type="caution">
    <text evidence="3">The sequence shown here is derived from an EMBL/GenBank/DDBJ whole genome shotgun (WGS) entry which is preliminary data.</text>
</comment>
<proteinExistence type="predicted"/>
<dbReference type="PANTHER" id="PTHR43032">
    <property type="entry name" value="PROTEIN-METHIONINE-SULFOXIDE REDUCTASE"/>
    <property type="match status" value="1"/>
</dbReference>
<dbReference type="EMBL" id="JASGCB010000038">
    <property type="protein sequence ID" value="MDI9261201.1"/>
    <property type="molecule type" value="Genomic_DNA"/>
</dbReference>
<reference evidence="3 4" key="1">
    <citation type="submission" date="2023-04" db="EMBL/GenBank/DDBJ databases">
        <title>A. sendaiensis sub sp. chiapanensis a novel subspecie with specific adaptation in bacterial cell wall isolated from an active volcano.</title>
        <authorList>
            <person name="Alvarez Gutierrez P.E."/>
            <person name="Ortiz Cortes L.Y."/>
        </authorList>
    </citation>
    <scope>NUCLEOTIDE SEQUENCE [LARGE SCALE GENOMIC DNA]</scope>
    <source>
        <strain evidence="3 4">PA2</strain>
    </source>
</reference>
<feature type="transmembrane region" description="Helical" evidence="1">
    <location>
        <begin position="117"/>
        <end position="139"/>
    </location>
</feature>
<keyword evidence="1" id="KW-0812">Transmembrane</keyword>
<feature type="transmembrane region" description="Helical" evidence="1">
    <location>
        <begin position="160"/>
        <end position="183"/>
    </location>
</feature>